<protein>
    <recommendedName>
        <fullName evidence="2">PIH1 domain-containing protein 1</fullName>
    </recommendedName>
</protein>
<comment type="similarity">
    <text evidence="1">Belongs to the PIH1 family.</text>
</comment>
<evidence type="ECO:0000256" key="1">
    <source>
        <dbReference type="ARBA" id="ARBA00008511"/>
    </source>
</evidence>
<dbReference type="Pfam" id="PF18201">
    <property type="entry name" value="PIH1_CS"/>
    <property type="match status" value="1"/>
</dbReference>
<organism evidence="6">
    <name type="scientific">Hirondellea gigas</name>
    <dbReference type="NCBI Taxonomy" id="1518452"/>
    <lineage>
        <taxon>Eukaryota</taxon>
        <taxon>Metazoa</taxon>
        <taxon>Ecdysozoa</taxon>
        <taxon>Arthropoda</taxon>
        <taxon>Crustacea</taxon>
        <taxon>Multicrustacea</taxon>
        <taxon>Malacostraca</taxon>
        <taxon>Eumalacostraca</taxon>
        <taxon>Peracarida</taxon>
        <taxon>Amphipoda</taxon>
        <taxon>Amphilochidea</taxon>
        <taxon>Lysianassida</taxon>
        <taxon>Lysianassidira</taxon>
        <taxon>Lysianassoidea</taxon>
        <taxon>Lysianassidae</taxon>
        <taxon>Hirondellea</taxon>
    </lineage>
</organism>
<dbReference type="GO" id="GO:0000492">
    <property type="term" value="P:box C/D snoRNP assembly"/>
    <property type="evidence" value="ECO:0007669"/>
    <property type="project" value="TreeGrafter"/>
</dbReference>
<dbReference type="GO" id="GO:0006364">
    <property type="term" value="P:rRNA processing"/>
    <property type="evidence" value="ECO:0007669"/>
    <property type="project" value="TreeGrafter"/>
</dbReference>
<evidence type="ECO:0000259" key="5">
    <source>
        <dbReference type="Pfam" id="PF18201"/>
    </source>
</evidence>
<dbReference type="PANTHER" id="PTHR22997:SF0">
    <property type="entry name" value="PIH1 DOMAIN-CONTAINING PROTEIN 1"/>
    <property type="match status" value="1"/>
</dbReference>
<feature type="domain" description="PIH1D1/2/3 CS-like" evidence="5">
    <location>
        <begin position="289"/>
        <end position="353"/>
    </location>
</feature>
<evidence type="ECO:0000256" key="2">
    <source>
        <dbReference type="ARBA" id="ARBA00040540"/>
    </source>
</evidence>
<reference evidence="6" key="1">
    <citation type="journal article" date="2018" name="Biosci. Biotechnol. Biochem.">
        <title>Polysaccharide hydrolase of the hadal zone amphipods Hirondellea gigas.</title>
        <authorList>
            <person name="Kobayashi H."/>
            <person name="Nagahama T."/>
            <person name="Arai W."/>
            <person name="Sasagawa Y."/>
            <person name="Umeda M."/>
            <person name="Hayashi T."/>
            <person name="Nikaido I."/>
            <person name="Watanabe H."/>
            <person name="Oguri K."/>
            <person name="Kitazato H."/>
            <person name="Fujioka K."/>
            <person name="Kido Y."/>
            <person name="Takami H."/>
        </authorList>
    </citation>
    <scope>NUCLEOTIDE SEQUENCE</scope>
    <source>
        <tissue evidence="6">Whole body</tissue>
    </source>
</reference>
<dbReference type="GO" id="GO:1990904">
    <property type="term" value="C:ribonucleoprotein complex"/>
    <property type="evidence" value="ECO:0007669"/>
    <property type="project" value="TreeGrafter"/>
</dbReference>
<proteinExistence type="evidence at transcript level"/>
<dbReference type="Pfam" id="PF08190">
    <property type="entry name" value="PIH1"/>
    <property type="match status" value="1"/>
</dbReference>
<dbReference type="GO" id="GO:0005737">
    <property type="term" value="C:cytoplasm"/>
    <property type="evidence" value="ECO:0007669"/>
    <property type="project" value="TreeGrafter"/>
</dbReference>
<sequence length="355" mass="39067">MDKKSSATLLDIDEGFLRRKLILEANDDPYNIEERELTKLMPEQAPHSTIITPKPGVVVKCRTVGSGNDAGGEKVFLNFCTSEHIPAPEDITGQELIEILDSEDPSNFRIPMSIGPLHEEKDKSGEKCSAYDIVVNPSFLDKSKDDTLFNNFFVIATIEALEEKYGIILDKQNWTTLRNKHYFGTAALQSVKTEMPLVTELRSGKSNKAPDVASAALIEVKSSAQNCLEVLPQDDVVNKNKDKHARLLSTISSKKYSECEQTSKRTPECVVRRVLSGTKDQQNRELVAVTAYIKLPGLSTGAGVSVLVGEDRVVLDSSLHYLDLMLPCSLLPDAATAHFATQTQTMVVTVPVQCS</sequence>
<dbReference type="InterPro" id="IPR041442">
    <property type="entry name" value="PIH1D1/2/3_CS-like"/>
</dbReference>
<dbReference type="InterPro" id="IPR050734">
    <property type="entry name" value="PIH1/Kintoun_subfamily"/>
</dbReference>
<accession>A0A2P2I7V0</accession>
<evidence type="ECO:0000313" key="6">
    <source>
        <dbReference type="EMBL" id="LAB70089.1"/>
    </source>
</evidence>
<feature type="domain" description="PIH1 N-terminal" evidence="4">
    <location>
        <begin position="33"/>
        <end position="195"/>
    </location>
</feature>
<name>A0A2P2I7V0_9CRUS</name>
<evidence type="ECO:0000259" key="4">
    <source>
        <dbReference type="Pfam" id="PF08190"/>
    </source>
</evidence>
<dbReference type="AlphaFoldDB" id="A0A2P2I7V0"/>
<comment type="function">
    <text evidence="3">Involved in the assembly of C/D box small nucleolar ribonucleoprotein (snoRNP) particles. Recruits the SWI/SNF complex to the core promoter of rRNA genes and enhances pre-rRNA transcription. Mediates interaction of TELO2 with the R2TP complex which is necessary for the stability of MTOR and SMG1. Positively regulates the assembly and activity of the mTORC1 complex.</text>
</comment>
<dbReference type="PANTHER" id="PTHR22997">
    <property type="entry name" value="PIH1 DOMAIN-CONTAINING PROTEIN 1"/>
    <property type="match status" value="1"/>
</dbReference>
<dbReference type="GO" id="GO:0097255">
    <property type="term" value="C:R2TP complex"/>
    <property type="evidence" value="ECO:0007669"/>
    <property type="project" value="TreeGrafter"/>
</dbReference>
<dbReference type="EMBL" id="IACF01004500">
    <property type="protein sequence ID" value="LAB70089.1"/>
    <property type="molecule type" value="mRNA"/>
</dbReference>
<dbReference type="InterPro" id="IPR012981">
    <property type="entry name" value="PIH1_N"/>
</dbReference>
<evidence type="ECO:0000256" key="3">
    <source>
        <dbReference type="ARBA" id="ARBA00046233"/>
    </source>
</evidence>